<organism evidence="3 4">
    <name type="scientific">Pedococcus aerophilus</name>
    <dbReference type="NCBI Taxonomy" id="436356"/>
    <lineage>
        <taxon>Bacteria</taxon>
        <taxon>Bacillati</taxon>
        <taxon>Actinomycetota</taxon>
        <taxon>Actinomycetes</taxon>
        <taxon>Micrococcales</taxon>
        <taxon>Intrasporangiaceae</taxon>
        <taxon>Pedococcus</taxon>
    </lineage>
</organism>
<gene>
    <name evidence="3" type="ORF">GCM10009867_14000</name>
</gene>
<evidence type="ECO:0000313" key="3">
    <source>
        <dbReference type="EMBL" id="GAA2734267.1"/>
    </source>
</evidence>
<accession>A0ABN3ULT9</accession>
<dbReference type="Pfam" id="PF18970">
    <property type="entry name" value="DUF5709"/>
    <property type="match status" value="1"/>
</dbReference>
<feature type="compositionally biased region" description="Acidic residues" evidence="1">
    <location>
        <begin position="126"/>
        <end position="143"/>
    </location>
</feature>
<dbReference type="Proteomes" id="UP001501326">
    <property type="component" value="Unassembled WGS sequence"/>
</dbReference>
<evidence type="ECO:0000256" key="1">
    <source>
        <dbReference type="SAM" id="MobiDB-lite"/>
    </source>
</evidence>
<comment type="caution">
    <text evidence="3">The sequence shown here is derived from an EMBL/GenBank/DDBJ whole genome shotgun (WGS) entry which is preliminary data.</text>
</comment>
<dbReference type="EMBL" id="BAAARN010000001">
    <property type="protein sequence ID" value="GAA2734267.1"/>
    <property type="molecule type" value="Genomic_DNA"/>
</dbReference>
<feature type="region of interest" description="Disordered" evidence="1">
    <location>
        <begin position="1"/>
        <end position="190"/>
    </location>
</feature>
<feature type="domain" description="DUF5709" evidence="2">
    <location>
        <begin position="142"/>
        <end position="188"/>
    </location>
</feature>
<protein>
    <submittedName>
        <fullName evidence="3">DUF5709 domain-containing protein</fullName>
    </submittedName>
</protein>
<reference evidence="3 4" key="1">
    <citation type="journal article" date="2019" name="Int. J. Syst. Evol. Microbiol.">
        <title>The Global Catalogue of Microorganisms (GCM) 10K type strain sequencing project: providing services to taxonomists for standard genome sequencing and annotation.</title>
        <authorList>
            <consortium name="The Broad Institute Genomics Platform"/>
            <consortium name="The Broad Institute Genome Sequencing Center for Infectious Disease"/>
            <person name="Wu L."/>
            <person name="Ma J."/>
        </authorList>
    </citation>
    <scope>NUCLEOTIDE SEQUENCE [LARGE SCALE GENOMIC DNA]</scope>
    <source>
        <strain evidence="3 4">JCM 16378</strain>
    </source>
</reference>
<sequence length="190" mass="19718">MARQPSGREGTVGLAAPPRLPQGGDMSDQPGTESIEDDLGSYSVDDSVDAGSGQEGLLDSSEGDNEPWSPPDQKPRNTEWGTTATEQGLEESIDQRIMQEVPDPDSAYGAPDNESGLDGEPRVGGDDPDSIEADQDFLGDAEVGDAQAGALTDPDEGAREDVDSELVGDESGGASDLSAEEQAMHVVEGD</sequence>
<proteinExistence type="predicted"/>
<name>A0ABN3ULT9_9MICO</name>
<dbReference type="InterPro" id="IPR043763">
    <property type="entry name" value="DUF5709"/>
</dbReference>
<evidence type="ECO:0000259" key="2">
    <source>
        <dbReference type="Pfam" id="PF18970"/>
    </source>
</evidence>
<keyword evidence="4" id="KW-1185">Reference proteome</keyword>
<evidence type="ECO:0000313" key="4">
    <source>
        <dbReference type="Proteomes" id="UP001501326"/>
    </source>
</evidence>